<sequence>MFFGRIYERKIINIVLVHFIDRFHDILIDLTSPLLLHIRMFCQIFLVNRHVQYKLVKIQKIMLFLY</sequence>
<gene>
    <name evidence="1" type="ORF">C462_05383</name>
</gene>
<protein>
    <submittedName>
        <fullName evidence="1">Uncharacterized protein</fullName>
    </submittedName>
</protein>
<reference evidence="1 2" key="1">
    <citation type="journal article" date="2014" name="PLoS Genet.">
        <title>Phylogenetically driven sequencing of extremely halophilic archaea reveals strategies for static and dynamic osmo-response.</title>
        <authorList>
            <person name="Becker E.A."/>
            <person name="Seitzer P.M."/>
            <person name="Tritt A."/>
            <person name="Larsen D."/>
            <person name="Krusor M."/>
            <person name="Yao A.I."/>
            <person name="Wu D."/>
            <person name="Madern D."/>
            <person name="Eisen J.A."/>
            <person name="Darling A.E."/>
            <person name="Facciotti M.T."/>
        </authorList>
    </citation>
    <scope>NUCLEOTIDE SEQUENCE [LARGE SCALE GENOMIC DNA]</scope>
    <source>
        <strain evidence="1 2">JCM 13916</strain>
    </source>
</reference>
<dbReference type="Proteomes" id="UP000011528">
    <property type="component" value="Unassembled WGS sequence"/>
</dbReference>
<comment type="caution">
    <text evidence="1">The sequence shown here is derived from an EMBL/GenBank/DDBJ whole genome shotgun (WGS) entry which is preliminary data.</text>
</comment>
<accession>M0PNX9</accession>
<dbReference type="EMBL" id="AOJJ01000044">
    <property type="protein sequence ID" value="EMA71728.1"/>
    <property type="molecule type" value="Genomic_DNA"/>
</dbReference>
<name>M0PNX9_9EURY</name>
<dbReference type="AlphaFoldDB" id="M0PNX9"/>
<organism evidence="1 2">
    <name type="scientific">Halorubrum distributum JCM 13916</name>
    <dbReference type="NCBI Taxonomy" id="1230455"/>
    <lineage>
        <taxon>Archaea</taxon>
        <taxon>Methanobacteriati</taxon>
        <taxon>Methanobacteriota</taxon>
        <taxon>Stenosarchaea group</taxon>
        <taxon>Halobacteria</taxon>
        <taxon>Halobacteriales</taxon>
        <taxon>Haloferacaceae</taxon>
        <taxon>Halorubrum</taxon>
        <taxon>Halorubrum distributum group</taxon>
    </lineage>
</organism>
<evidence type="ECO:0000313" key="1">
    <source>
        <dbReference type="EMBL" id="EMA71728.1"/>
    </source>
</evidence>
<proteinExistence type="predicted"/>
<evidence type="ECO:0000313" key="2">
    <source>
        <dbReference type="Proteomes" id="UP000011528"/>
    </source>
</evidence>